<dbReference type="AlphaFoldDB" id="A0A1G2CLA9"/>
<keyword evidence="1" id="KW-0812">Transmembrane</keyword>
<dbReference type="STRING" id="1798653.A3G64_00820"/>
<reference evidence="3 4" key="1">
    <citation type="journal article" date="2016" name="Nat. Commun.">
        <title>Thousands of microbial genomes shed light on interconnected biogeochemical processes in an aquifer system.</title>
        <authorList>
            <person name="Anantharaman K."/>
            <person name="Brown C.T."/>
            <person name="Hug L.A."/>
            <person name="Sharon I."/>
            <person name="Castelle C.J."/>
            <person name="Probst A.J."/>
            <person name="Thomas B.C."/>
            <person name="Singh A."/>
            <person name="Wilkins M.J."/>
            <person name="Karaoz U."/>
            <person name="Brodie E.L."/>
            <person name="Williams K.H."/>
            <person name="Hubbard S.S."/>
            <person name="Banfield J.F."/>
        </authorList>
    </citation>
    <scope>NUCLEOTIDE SEQUENCE [LARGE SCALE GENOMIC DNA]</scope>
</reference>
<name>A0A1G2CLA9_9BACT</name>
<organism evidence="3 4">
    <name type="scientific">Candidatus Liptonbacteria bacterium RIFCSPLOWO2_12_FULL_60_15</name>
    <dbReference type="NCBI Taxonomy" id="1798653"/>
    <lineage>
        <taxon>Bacteria</taxon>
        <taxon>Candidatus Liptoniibacteriota</taxon>
    </lineage>
</organism>
<dbReference type="InterPro" id="IPR026870">
    <property type="entry name" value="Zinc_ribbon_dom"/>
</dbReference>
<protein>
    <recommendedName>
        <fullName evidence="2">Zinc-ribbon domain-containing protein</fullName>
    </recommendedName>
</protein>
<feature type="domain" description="Zinc-ribbon" evidence="2">
    <location>
        <begin position="3"/>
        <end position="25"/>
    </location>
</feature>
<dbReference type="Proteomes" id="UP000179281">
    <property type="component" value="Unassembled WGS sequence"/>
</dbReference>
<dbReference type="EMBL" id="MHLD01000045">
    <property type="protein sequence ID" value="OGZ01451.1"/>
    <property type="molecule type" value="Genomic_DNA"/>
</dbReference>
<evidence type="ECO:0000313" key="4">
    <source>
        <dbReference type="Proteomes" id="UP000179281"/>
    </source>
</evidence>
<proteinExistence type="predicted"/>
<dbReference type="Pfam" id="PF13240">
    <property type="entry name" value="Zn_Ribbon_1"/>
    <property type="match status" value="1"/>
</dbReference>
<accession>A0A1G2CLA9</accession>
<sequence>MEYCPYCGTKTIADAYFCQNCGKKLQERSLSGSFGRQAAVYLVSFFIPPLGFTRGYPYLKQKDKKLRVIGIVAMLLTVISLAIGVWLAVQAANSINQQINSLAF</sequence>
<gene>
    <name evidence="3" type="ORF">A3G64_00820</name>
</gene>
<comment type="caution">
    <text evidence="3">The sequence shown here is derived from an EMBL/GenBank/DDBJ whole genome shotgun (WGS) entry which is preliminary data.</text>
</comment>
<keyword evidence="1" id="KW-1133">Transmembrane helix</keyword>
<evidence type="ECO:0000256" key="1">
    <source>
        <dbReference type="SAM" id="Phobius"/>
    </source>
</evidence>
<feature type="transmembrane region" description="Helical" evidence="1">
    <location>
        <begin position="68"/>
        <end position="89"/>
    </location>
</feature>
<evidence type="ECO:0000313" key="3">
    <source>
        <dbReference type="EMBL" id="OGZ01451.1"/>
    </source>
</evidence>
<evidence type="ECO:0000259" key="2">
    <source>
        <dbReference type="Pfam" id="PF13240"/>
    </source>
</evidence>
<keyword evidence="1" id="KW-0472">Membrane</keyword>